<gene>
    <name evidence="1" type="ORF">CHC_T00000405001</name>
</gene>
<accession>R7QNH7</accession>
<keyword evidence="2" id="KW-1185">Reference proteome</keyword>
<sequence length="35" mass="3776">MANLAGTNNTSMTVSSQTIHQQCFFPSLSSPFSQL</sequence>
<dbReference type="Proteomes" id="UP000012073">
    <property type="component" value="Unassembled WGS sequence"/>
</dbReference>
<dbReference type="AlphaFoldDB" id="R7QNH7"/>
<dbReference type="KEGG" id="ccp:CHC_T00000405001"/>
<dbReference type="EMBL" id="HG002061">
    <property type="protein sequence ID" value="CDF39659.1"/>
    <property type="molecule type" value="Genomic_DNA"/>
</dbReference>
<dbReference type="GeneID" id="17317668"/>
<proteinExistence type="predicted"/>
<name>R7QNH7_CHOCR</name>
<dbReference type="RefSeq" id="XP_005709953.1">
    <property type="nucleotide sequence ID" value="XM_005709896.1"/>
</dbReference>
<evidence type="ECO:0000313" key="2">
    <source>
        <dbReference type="Proteomes" id="UP000012073"/>
    </source>
</evidence>
<organism evidence="1 2">
    <name type="scientific">Chondrus crispus</name>
    <name type="common">Carrageen Irish moss</name>
    <name type="synonym">Polymorpha crispa</name>
    <dbReference type="NCBI Taxonomy" id="2769"/>
    <lineage>
        <taxon>Eukaryota</taxon>
        <taxon>Rhodophyta</taxon>
        <taxon>Florideophyceae</taxon>
        <taxon>Rhodymeniophycidae</taxon>
        <taxon>Gigartinales</taxon>
        <taxon>Gigartinaceae</taxon>
        <taxon>Chondrus</taxon>
    </lineage>
</organism>
<dbReference type="Gramene" id="CDF39659">
    <property type="protein sequence ID" value="CDF39659"/>
    <property type="gene ID" value="CHC_T00000405001"/>
</dbReference>
<protein>
    <submittedName>
        <fullName evidence="1">Uncharacterized protein</fullName>
    </submittedName>
</protein>
<reference evidence="2" key="1">
    <citation type="journal article" date="2013" name="Proc. Natl. Acad. Sci. U.S.A.">
        <title>Genome structure and metabolic features in the red seaweed Chondrus crispus shed light on evolution of the Archaeplastida.</title>
        <authorList>
            <person name="Collen J."/>
            <person name="Porcel B."/>
            <person name="Carre W."/>
            <person name="Ball S.G."/>
            <person name="Chaparro C."/>
            <person name="Tonon T."/>
            <person name="Barbeyron T."/>
            <person name="Michel G."/>
            <person name="Noel B."/>
            <person name="Valentin K."/>
            <person name="Elias M."/>
            <person name="Artiguenave F."/>
            <person name="Arun A."/>
            <person name="Aury J.M."/>
            <person name="Barbosa-Neto J.F."/>
            <person name="Bothwell J.H."/>
            <person name="Bouget F.Y."/>
            <person name="Brillet L."/>
            <person name="Cabello-Hurtado F."/>
            <person name="Capella-Gutierrez S."/>
            <person name="Charrier B."/>
            <person name="Cladiere L."/>
            <person name="Cock J.M."/>
            <person name="Coelho S.M."/>
            <person name="Colleoni C."/>
            <person name="Czjzek M."/>
            <person name="Da Silva C."/>
            <person name="Delage L."/>
            <person name="Denoeud F."/>
            <person name="Deschamps P."/>
            <person name="Dittami S.M."/>
            <person name="Gabaldon T."/>
            <person name="Gachon C.M."/>
            <person name="Groisillier A."/>
            <person name="Herve C."/>
            <person name="Jabbari K."/>
            <person name="Katinka M."/>
            <person name="Kloareg B."/>
            <person name="Kowalczyk N."/>
            <person name="Labadie K."/>
            <person name="Leblanc C."/>
            <person name="Lopez P.J."/>
            <person name="McLachlan D.H."/>
            <person name="Meslet-Cladiere L."/>
            <person name="Moustafa A."/>
            <person name="Nehr Z."/>
            <person name="Nyvall Collen P."/>
            <person name="Panaud O."/>
            <person name="Partensky F."/>
            <person name="Poulain J."/>
            <person name="Rensing S.A."/>
            <person name="Rousvoal S."/>
            <person name="Samson G."/>
            <person name="Symeonidi A."/>
            <person name="Weissenbach J."/>
            <person name="Zambounis A."/>
            <person name="Wincker P."/>
            <person name="Boyen C."/>
        </authorList>
    </citation>
    <scope>NUCLEOTIDE SEQUENCE [LARGE SCALE GENOMIC DNA]</scope>
    <source>
        <strain evidence="2">cv. Stackhouse</strain>
    </source>
</reference>
<evidence type="ECO:0000313" key="1">
    <source>
        <dbReference type="EMBL" id="CDF39659.1"/>
    </source>
</evidence>